<keyword evidence="3" id="KW-1185">Reference proteome</keyword>
<protein>
    <submittedName>
        <fullName evidence="2">Uncharacterized protein</fullName>
    </submittedName>
</protein>
<gene>
    <name evidence="2" type="ORF">KCG34_09680</name>
</gene>
<reference evidence="2" key="1">
    <citation type="submission" date="2021-04" db="EMBL/GenBank/DDBJ databases">
        <title>The complete genome sequence of Caulobacter sp. S6.</title>
        <authorList>
            <person name="Tang Y."/>
            <person name="Ouyang W."/>
            <person name="Liu Q."/>
            <person name="Huang B."/>
            <person name="Guo Z."/>
            <person name="Lei P."/>
        </authorList>
    </citation>
    <scope>NUCLEOTIDE SEQUENCE</scope>
    <source>
        <strain evidence="2">S6</strain>
    </source>
</reference>
<dbReference type="EMBL" id="CP073078">
    <property type="protein sequence ID" value="QUD90106.1"/>
    <property type="molecule type" value="Genomic_DNA"/>
</dbReference>
<dbReference type="RefSeq" id="WP_211940157.1">
    <property type="nucleotide sequence ID" value="NZ_CP073078.1"/>
</dbReference>
<feature type="region of interest" description="Disordered" evidence="1">
    <location>
        <begin position="120"/>
        <end position="157"/>
    </location>
</feature>
<evidence type="ECO:0000256" key="1">
    <source>
        <dbReference type="SAM" id="MobiDB-lite"/>
    </source>
</evidence>
<name>A0A975IY57_9CAUL</name>
<sequence length="255" mass="27575">MLSSRQIIPSIGISTGQGADCTLDGMTLAGVPLLQRTINGFAPRPADEIGKLLSSAYGFEFNPTKIQPRLAVVADALNRGEVARAMVATAQIALPELNPEAASRLAKAHVALVKYDPSEPRDERGRWTFADDIGGGGGGSDASDAGTGGAHVMPASNYEPANDNIPKAIRDKFEETLRDPRIINHMFLNECISNIRGGDYYDKTQECASANRDCEYLVKLGERNFKREDICLYPDGGMLLARGGFIIPLKLGHKW</sequence>
<dbReference type="Proteomes" id="UP000676409">
    <property type="component" value="Chromosome"/>
</dbReference>
<evidence type="ECO:0000313" key="2">
    <source>
        <dbReference type="EMBL" id="QUD90106.1"/>
    </source>
</evidence>
<dbReference type="KEGG" id="caul:KCG34_09680"/>
<accession>A0A975IY57</accession>
<evidence type="ECO:0000313" key="3">
    <source>
        <dbReference type="Proteomes" id="UP000676409"/>
    </source>
</evidence>
<proteinExistence type="predicted"/>
<dbReference type="AlphaFoldDB" id="A0A975IY57"/>
<organism evidence="2 3">
    <name type="scientific">Phenylobacterium montanum</name>
    <dbReference type="NCBI Taxonomy" id="2823693"/>
    <lineage>
        <taxon>Bacteria</taxon>
        <taxon>Pseudomonadati</taxon>
        <taxon>Pseudomonadota</taxon>
        <taxon>Alphaproteobacteria</taxon>
        <taxon>Caulobacterales</taxon>
        <taxon>Caulobacteraceae</taxon>
        <taxon>Phenylobacterium</taxon>
    </lineage>
</organism>